<dbReference type="SUPFAM" id="SSF140591">
    <property type="entry name" value="Type III secretion system domain"/>
    <property type="match status" value="2"/>
</dbReference>
<feature type="domain" description="Hypersensitivity response secretion-like HrpJ" evidence="1">
    <location>
        <begin position="56"/>
        <end position="220"/>
    </location>
</feature>
<dbReference type="PATRIC" id="fig|286156.4.peg.230"/>
<name>A0A1C0U9K9_9GAMM</name>
<dbReference type="GO" id="GO:0019867">
    <property type="term" value="C:outer membrane"/>
    <property type="evidence" value="ECO:0007669"/>
    <property type="project" value="InterPro"/>
</dbReference>
<dbReference type="GO" id="GO:0050709">
    <property type="term" value="P:negative regulation of protein secretion"/>
    <property type="evidence" value="ECO:0007669"/>
    <property type="project" value="InterPro"/>
</dbReference>
<comment type="caution">
    <text evidence="3">The sequence shown here is derived from an EMBL/GenBank/DDBJ whole genome shotgun (WGS) entry which is preliminary data.</text>
</comment>
<dbReference type="AlphaFoldDB" id="A0A1C0U9K9"/>
<reference evidence="3 4" key="1">
    <citation type="submission" date="2015-12" db="EMBL/GenBank/DDBJ databases">
        <title>Genome comparisons provide insights into the role of secondary metabolites in the pathogenic phase of the Photorhabdus life cycle.</title>
        <authorList>
            <person name="Tobias N.J."/>
            <person name="Mishra B."/>
            <person name="Gupta D.K."/>
            <person name="Thines M."/>
            <person name="Stinear T.P."/>
            <person name="Bode H.B."/>
        </authorList>
    </citation>
    <scope>NUCLEOTIDE SEQUENCE [LARGE SCALE GENOMIC DNA]</scope>
    <source>
        <strain evidence="3 4">PB68.1</strain>
    </source>
</reference>
<dbReference type="InterPro" id="IPR015144">
    <property type="entry name" value="T3SS_TyeA"/>
</dbReference>
<dbReference type="Proteomes" id="UP000093476">
    <property type="component" value="Unassembled WGS sequence"/>
</dbReference>
<dbReference type="Pfam" id="PF09059">
    <property type="entry name" value="TyeA"/>
    <property type="match status" value="1"/>
</dbReference>
<dbReference type="RefSeq" id="WP_065821728.1">
    <property type="nucleotide sequence ID" value="NZ_CAWMQZ010000010.1"/>
</dbReference>
<dbReference type="NCBIfam" id="TIGR02511">
    <property type="entry name" value="type_III_tyeA"/>
    <property type="match status" value="1"/>
</dbReference>
<dbReference type="InterPro" id="IPR010812">
    <property type="entry name" value="HrpJ-like"/>
</dbReference>
<dbReference type="STRING" id="286156.Ppb6_00180"/>
<accession>A0A1C0U9K9</accession>
<dbReference type="Gene3D" id="1.20.1280.80">
    <property type="match status" value="1"/>
</dbReference>
<dbReference type="NCBIfam" id="TIGR02568">
    <property type="entry name" value="LcrE"/>
    <property type="match status" value="1"/>
</dbReference>
<dbReference type="GO" id="GO:0030254">
    <property type="term" value="P:protein secretion by the type III secretion system"/>
    <property type="evidence" value="ECO:0007669"/>
    <property type="project" value="InterPro"/>
</dbReference>
<dbReference type="InterPro" id="IPR038347">
    <property type="entry name" value="TyeA_sf"/>
</dbReference>
<dbReference type="Gene3D" id="1.10.150.630">
    <property type="match status" value="1"/>
</dbReference>
<evidence type="ECO:0000313" key="4">
    <source>
        <dbReference type="Proteomes" id="UP000093476"/>
    </source>
</evidence>
<organism evidence="3 4">
    <name type="scientific">Photorhabdus australis subsp. thailandensis</name>
    <dbReference type="NCBI Taxonomy" id="2805096"/>
    <lineage>
        <taxon>Bacteria</taxon>
        <taxon>Pseudomonadati</taxon>
        <taxon>Pseudomonadota</taxon>
        <taxon>Gammaproteobacteria</taxon>
        <taxon>Enterobacterales</taxon>
        <taxon>Morganellaceae</taxon>
        <taxon>Photorhabdus</taxon>
    </lineage>
</organism>
<dbReference type="InterPro" id="IPR013401">
    <property type="entry name" value="T3SS_LcrE"/>
</dbReference>
<dbReference type="InterPro" id="IPR013351">
    <property type="entry name" value="T3SS_TyeA-rel"/>
</dbReference>
<evidence type="ECO:0000259" key="1">
    <source>
        <dbReference type="Pfam" id="PF07201"/>
    </source>
</evidence>
<dbReference type="GO" id="GO:0009986">
    <property type="term" value="C:cell surface"/>
    <property type="evidence" value="ECO:0007669"/>
    <property type="project" value="InterPro"/>
</dbReference>
<dbReference type="EMBL" id="LOMY01000010">
    <property type="protein sequence ID" value="OCQ54611.1"/>
    <property type="molecule type" value="Genomic_DNA"/>
</dbReference>
<protein>
    <submittedName>
        <fullName evidence="3">Outer membrane protein YopN</fullName>
    </submittedName>
</protein>
<keyword evidence="4" id="KW-1185">Reference proteome</keyword>
<proteinExistence type="predicted"/>
<evidence type="ECO:0000259" key="2">
    <source>
        <dbReference type="Pfam" id="PF09059"/>
    </source>
</evidence>
<evidence type="ECO:0000313" key="3">
    <source>
        <dbReference type="EMBL" id="OCQ54611.1"/>
    </source>
</evidence>
<sequence>MDIIQNHLHSVTLSEPGTEITAQQEQAKVGQFQGEKVVLVAASQSLADAAEEMTFAFSERKDMPLSKRKVSDGHAKVREIEALVGEYLQKVPDLERQQKIKALISHLNSSQLTNISQLQAYLESFSGEVSEQFYALSQARDALAGRPEARAMLTLIEQELSRLAQEQGIAIELGARIMPDATVAARNGIGNLQALRNIYRDAVMDYQGLSAAWRDIQSNFKNSPLKEVTGFIMKALVADLESQPRNIESAKLQCVMDDMKKLRLVNTVSAKVELLYKNVVKGESKSYGSSDLMGDVISLIEKRWANVRDVEMLGNALELQDSETQIYFFRELKQLIRLIPVEVFSDEEQRQNLLNSCQLVLDTAIEREEDELWSGEGTS</sequence>
<gene>
    <name evidence="3" type="primary">yopN</name>
    <name evidence="3" type="ORF">Ppb6_00180</name>
</gene>
<dbReference type="Gene3D" id="6.10.250.670">
    <property type="match status" value="1"/>
</dbReference>
<feature type="domain" description="Type III secretion system effector delivery regulator TyeA" evidence="2">
    <location>
        <begin position="291"/>
        <end position="370"/>
    </location>
</feature>
<dbReference type="Pfam" id="PF07201">
    <property type="entry name" value="HrpJ"/>
    <property type="match status" value="1"/>
</dbReference>